<accession>A0A2S6H8Y3</accession>
<dbReference type="AlphaFoldDB" id="A0A2S6H8Y3"/>
<sequence length="581" mass="64094">MSNTPINVVSDHLVAGLSKLFLLETPAWTRLEPQSITGDPTPGIEARIHDPLWLLGRQWQFGEFRGEDAGTPIAVHTSMTSKRMTAWKPGDKTSSMPAQEFDYDFPLEPEVEREPSLSNGVGLRQQAEAGALLVDALVNAGFDIRSLLVSRFPLPVDAQPPEGVAPELWIVDRLWSTIAKSSPDAEAIANSIEIAGGAPDWLDPESAEAKAVVSDWLAWYRSQVSRLENKTESWVRDRLEYRFSLRAGDGADPLVFVAPSHDGGSIDWFTFDYDPESTLTVDNEVPSPDANIDNNSTVLATPLRYAGMPSDRLWQFEDGSVNFGRIDAQPHDLARLCFVEFSMIYSNDWFVVPIDLPAASFTTFKEIAYTTTFGDRFVINEADDSDRSGRFRMFGHSINGTDQMLHGLMVPPSARATLEGRSLEDVVLLRDESANMAWAVEKTVQTPSGDPRSRISEPQILPKDATLADNTDLRYTLETTVPANWIPLVPVATANDGSFVLRKGTMTDKDESLGEILDPTPLTFQEEEVPREGLRVQRVPAICRTANGDTIRWVARRVSIAQGEGASRLAFDDATKAGSVI</sequence>
<dbReference type="EMBL" id="PTIZ01000013">
    <property type="protein sequence ID" value="PPK73928.1"/>
    <property type="molecule type" value="Genomic_DNA"/>
</dbReference>
<name>A0A2S6H8Y3_9GAMM</name>
<gene>
    <name evidence="1" type="ORF">B0F87_11339</name>
</gene>
<evidence type="ECO:0000313" key="2">
    <source>
        <dbReference type="Proteomes" id="UP000240010"/>
    </source>
</evidence>
<reference evidence="1 2" key="1">
    <citation type="submission" date="2018-02" db="EMBL/GenBank/DDBJ databases">
        <title>Subsurface microbial communities from deep shales in Ohio and West Virginia, USA.</title>
        <authorList>
            <person name="Wrighton K."/>
        </authorList>
    </citation>
    <scope>NUCLEOTIDE SEQUENCE [LARGE SCALE GENOMIC DNA]</scope>
    <source>
        <strain evidence="1 2">OWC-DMM</strain>
    </source>
</reference>
<protein>
    <submittedName>
        <fullName evidence="1">Uncharacterized protein</fullName>
    </submittedName>
</protein>
<dbReference type="RefSeq" id="WP_104430202.1">
    <property type="nucleotide sequence ID" value="NZ_PTIZ01000013.1"/>
</dbReference>
<evidence type="ECO:0000313" key="1">
    <source>
        <dbReference type="EMBL" id="PPK73928.1"/>
    </source>
</evidence>
<proteinExistence type="predicted"/>
<organism evidence="1 2">
    <name type="scientific">Methylobacter tundripaludum</name>
    <dbReference type="NCBI Taxonomy" id="173365"/>
    <lineage>
        <taxon>Bacteria</taxon>
        <taxon>Pseudomonadati</taxon>
        <taxon>Pseudomonadota</taxon>
        <taxon>Gammaproteobacteria</taxon>
        <taxon>Methylococcales</taxon>
        <taxon>Methylococcaceae</taxon>
        <taxon>Methylobacter</taxon>
    </lineage>
</organism>
<comment type="caution">
    <text evidence="1">The sequence shown here is derived from an EMBL/GenBank/DDBJ whole genome shotgun (WGS) entry which is preliminary data.</text>
</comment>
<dbReference type="Proteomes" id="UP000240010">
    <property type="component" value="Unassembled WGS sequence"/>
</dbReference>